<dbReference type="OrthoDB" id="2241963at2"/>
<accession>A0A0B5ASR5</accession>
<organism evidence="1 2">
    <name type="scientific">Jeotgalibacillus malaysiensis</name>
    <dbReference type="NCBI Taxonomy" id="1508404"/>
    <lineage>
        <taxon>Bacteria</taxon>
        <taxon>Bacillati</taxon>
        <taxon>Bacillota</taxon>
        <taxon>Bacilli</taxon>
        <taxon>Bacillales</taxon>
        <taxon>Caryophanaceae</taxon>
        <taxon>Jeotgalibacillus</taxon>
    </lineage>
</organism>
<keyword evidence="2" id="KW-1185">Reference proteome</keyword>
<evidence type="ECO:0000313" key="1">
    <source>
        <dbReference type="EMBL" id="AJD93166.1"/>
    </source>
</evidence>
<dbReference type="Proteomes" id="UP000031449">
    <property type="component" value="Plasmid unnamed"/>
</dbReference>
<dbReference type="InterPro" id="IPR011004">
    <property type="entry name" value="Trimer_LpxA-like_sf"/>
</dbReference>
<dbReference type="HOGENOM" id="CLU_054933_0_0_9"/>
<geneLocation type="plasmid" evidence="2"/>
<dbReference type="AlphaFoldDB" id="A0A0B5ASR5"/>
<dbReference type="SUPFAM" id="SSF51161">
    <property type="entry name" value="Trimeric LpxA-like enzymes"/>
    <property type="match status" value="1"/>
</dbReference>
<dbReference type="Gene3D" id="2.160.10.10">
    <property type="entry name" value="Hexapeptide repeat proteins"/>
    <property type="match status" value="1"/>
</dbReference>
<proteinExistence type="predicted"/>
<evidence type="ECO:0000313" key="2">
    <source>
        <dbReference type="Proteomes" id="UP000031449"/>
    </source>
</evidence>
<keyword evidence="1" id="KW-0614">Plasmid</keyword>
<gene>
    <name evidence="1" type="ORF">JMA_38480</name>
</gene>
<dbReference type="EMBL" id="CP009417">
    <property type="protein sequence ID" value="AJD93166.1"/>
    <property type="molecule type" value="Genomic_DNA"/>
</dbReference>
<dbReference type="KEGG" id="jeo:JMA_38480"/>
<protein>
    <submittedName>
        <fullName evidence="1">Uncharacterized protein</fullName>
    </submittedName>
</protein>
<dbReference type="BioCyc" id="JESP1508404:G14D9-13132-MONOMER"/>
<reference evidence="1 2" key="1">
    <citation type="submission" date="2014-08" db="EMBL/GenBank/DDBJ databases">
        <title>Complete genome of a marine bacteria Jeotgalibacillus malaysiensis.</title>
        <authorList>
            <person name="Yaakop A.S."/>
            <person name="Chan K.-G."/>
            <person name="Goh K.M."/>
        </authorList>
    </citation>
    <scope>NUCLEOTIDE SEQUENCE [LARGE SCALE GENOMIC DNA]</scope>
    <source>
        <strain evidence="1 2">D5</strain>
        <plasmid evidence="2">Plasmid</plasmid>
    </source>
</reference>
<sequence length="323" mass="35844">MRKKYEFTGETLPFVKKNGDTVTLKKICSLINIDSHQVKVGDMGGFIESDKNLSHTGTAWVDEGSVVMEDAVVMEHAFVENSVISGQAIISNHAVIRKSSVSGQTKVHDNASVSTSYLDGDTLIGEKSMVSNCSLVNIRVERPAILDADTCKVNSNEPFIVRQNFTLSDCHLQLESGWLKAVTVMKNVRAVSNSTIEIDTNTFVERVLIQNAGLHTWSVSGKSDVVRLIGDKKIILKDGVFLFDRTMVSGNVEMDGGGYTMQDIRLYETILSDFSKIIRTTPNKEFRIYQLEMSECAKLELEAFLDRTKIHDEKISGDAVFSC</sequence>
<name>A0A0B5ASR5_9BACL</name>